<dbReference type="RefSeq" id="WP_249316379.1">
    <property type="nucleotide sequence ID" value="NZ_JACRSR010000003.1"/>
</dbReference>
<name>A0A926D5G6_9FIRM</name>
<sequence>MPDMDIYMPVPAVPVGVDASGRTQYDRVIRADDFADGFLGALVSTGVIATPGDALQLMADTGMQIILRPGNCVVGNRLGCNKTAKVIPLAPADGELNRIDAVFCRYNRAGRKMEYVVKQSTPATTPAVPELQNDADYKEIMVGYITIPKGATAVTQANIADTRPDSSVCGWVTGLVQQMDTSTLYNQLVAWAEEYKAGMEQEFGAWFESMKGQLSEDAAGNLQNQINAHAHTGEDGTVKVDADTVDGMHAGEFARRTLQWYDLPIREGFTGLAKYAKDDMGFVHLYGQIYKPPGNLVPVDTIVADLPVGYYREGRMAVPVTSNFSSGGNPIFDPDVLVIINGAIWVPAHNNASLGTLSAPVFDTQFYVGV</sequence>
<dbReference type="EMBL" id="JACRSR010000003">
    <property type="protein sequence ID" value="MBC8531759.1"/>
    <property type="molecule type" value="Genomic_DNA"/>
</dbReference>
<comment type="caution">
    <text evidence="1">The sequence shown here is derived from an EMBL/GenBank/DDBJ whole genome shotgun (WGS) entry which is preliminary data.</text>
</comment>
<reference evidence="1" key="1">
    <citation type="submission" date="2020-08" db="EMBL/GenBank/DDBJ databases">
        <title>Genome public.</title>
        <authorList>
            <person name="Liu C."/>
            <person name="Sun Q."/>
        </authorList>
    </citation>
    <scope>NUCLEOTIDE SEQUENCE</scope>
    <source>
        <strain evidence="1">NSJ-53</strain>
    </source>
</reference>
<accession>A0A926D5G6</accession>
<evidence type="ECO:0000313" key="2">
    <source>
        <dbReference type="Proteomes" id="UP000623172"/>
    </source>
</evidence>
<gene>
    <name evidence="1" type="ORF">H8696_07845</name>
</gene>
<organism evidence="1 2">
    <name type="scientific">Gehongia tenuis</name>
    <dbReference type="NCBI Taxonomy" id="2763655"/>
    <lineage>
        <taxon>Bacteria</taxon>
        <taxon>Bacillati</taxon>
        <taxon>Bacillota</taxon>
        <taxon>Clostridia</taxon>
        <taxon>Christensenellales</taxon>
        <taxon>Christensenellaceae</taxon>
        <taxon>Gehongia</taxon>
    </lineage>
</organism>
<keyword evidence="2" id="KW-1185">Reference proteome</keyword>
<dbReference type="AlphaFoldDB" id="A0A926D5G6"/>
<dbReference type="Proteomes" id="UP000623172">
    <property type="component" value="Unassembled WGS sequence"/>
</dbReference>
<evidence type="ECO:0000313" key="1">
    <source>
        <dbReference type="EMBL" id="MBC8531759.1"/>
    </source>
</evidence>
<proteinExistence type="predicted"/>
<protein>
    <submittedName>
        <fullName evidence="1">Uncharacterized protein</fullName>
    </submittedName>
</protein>